<gene>
    <name evidence="2" type="ORF">Zm00014a_026084</name>
</gene>
<dbReference type="EMBL" id="NCVQ01000004">
    <property type="protein sequence ID" value="PWZ31144.1"/>
    <property type="molecule type" value="Genomic_DNA"/>
</dbReference>
<dbReference type="Proteomes" id="UP000251960">
    <property type="component" value="Chromosome 3"/>
</dbReference>
<proteinExistence type="predicted"/>
<organism evidence="2">
    <name type="scientific">Zea mays</name>
    <name type="common">Maize</name>
    <dbReference type="NCBI Taxonomy" id="4577"/>
    <lineage>
        <taxon>Eukaryota</taxon>
        <taxon>Viridiplantae</taxon>
        <taxon>Streptophyta</taxon>
        <taxon>Embryophyta</taxon>
        <taxon>Tracheophyta</taxon>
        <taxon>Spermatophyta</taxon>
        <taxon>Magnoliopsida</taxon>
        <taxon>Liliopsida</taxon>
        <taxon>Poales</taxon>
        <taxon>Poaceae</taxon>
        <taxon>PACMAD clade</taxon>
        <taxon>Panicoideae</taxon>
        <taxon>Andropogonodae</taxon>
        <taxon>Andropogoneae</taxon>
        <taxon>Tripsacinae</taxon>
        <taxon>Zea</taxon>
    </lineage>
</organism>
<name>A0A3L6FD18_MAIZE</name>
<feature type="region of interest" description="Disordered" evidence="1">
    <location>
        <begin position="1"/>
        <end position="42"/>
    </location>
</feature>
<reference evidence="2" key="1">
    <citation type="journal article" date="2018" name="Nat. Genet.">
        <title>Extensive intraspecific gene order and gene structural variations between Mo17 and other maize genomes.</title>
        <authorList>
            <person name="Sun S."/>
            <person name="Zhou Y."/>
            <person name="Chen J."/>
            <person name="Shi J."/>
            <person name="Zhao H."/>
            <person name="Zhao H."/>
            <person name="Song W."/>
            <person name="Zhang M."/>
            <person name="Cui Y."/>
            <person name="Dong X."/>
            <person name="Liu H."/>
            <person name="Ma X."/>
            <person name="Jiao Y."/>
            <person name="Wang B."/>
            <person name="Wei X."/>
            <person name="Stein J.C."/>
            <person name="Glaubitz J.C."/>
            <person name="Lu F."/>
            <person name="Yu G."/>
            <person name="Liang C."/>
            <person name="Fengler K."/>
            <person name="Li B."/>
            <person name="Rafalski A."/>
            <person name="Schnable P.S."/>
            <person name="Ware D.H."/>
            <person name="Buckler E.S."/>
            <person name="Lai J."/>
        </authorList>
    </citation>
    <scope>NUCLEOTIDE SEQUENCE [LARGE SCALE GENOMIC DNA]</scope>
    <source>
        <tissue evidence="2">Seedling</tissue>
    </source>
</reference>
<protein>
    <submittedName>
        <fullName evidence="2">Uncharacterized protein</fullName>
    </submittedName>
</protein>
<accession>A0A3L6FD18</accession>
<comment type="caution">
    <text evidence="2">The sequence shown here is derived from an EMBL/GenBank/DDBJ whole genome shotgun (WGS) entry which is preliminary data.</text>
</comment>
<dbReference type="AlphaFoldDB" id="A0A3L6FD18"/>
<feature type="compositionally biased region" description="Low complexity" evidence="1">
    <location>
        <begin position="27"/>
        <end position="42"/>
    </location>
</feature>
<evidence type="ECO:0000313" key="2">
    <source>
        <dbReference type="EMBL" id="PWZ31144.1"/>
    </source>
</evidence>
<feature type="compositionally biased region" description="Basic and acidic residues" evidence="1">
    <location>
        <begin position="1"/>
        <end position="13"/>
    </location>
</feature>
<evidence type="ECO:0000256" key="1">
    <source>
        <dbReference type="SAM" id="MobiDB-lite"/>
    </source>
</evidence>
<sequence length="80" mass="8715">MRIDNADSIEHRFVPPPPRSPPSHGCSARSTATPRRPAAPAPALLRRARDQHLACSGLPIRPLLALTLFCSMRPAQQPES</sequence>